<dbReference type="RefSeq" id="XP_013394269.1">
    <property type="nucleotide sequence ID" value="XM_013538815.1"/>
</dbReference>
<dbReference type="RefSeq" id="XP_013394271.1">
    <property type="nucleotide sequence ID" value="XM_013538817.1"/>
</dbReference>
<protein>
    <submittedName>
        <fullName evidence="6 7">Stomatin-like protein 1 isoform X2</fullName>
    </submittedName>
</protein>
<dbReference type="GO" id="GO:0009898">
    <property type="term" value="C:cytoplasmic side of plasma membrane"/>
    <property type="evidence" value="ECO:0007669"/>
    <property type="project" value="UniProtKB-ARBA"/>
</dbReference>
<reference evidence="6 7" key="1">
    <citation type="submission" date="2025-04" db="UniProtKB">
        <authorList>
            <consortium name="RefSeq"/>
        </authorList>
    </citation>
    <scope>IDENTIFICATION</scope>
    <source>
        <tissue evidence="6 7">Gonads</tissue>
    </source>
</reference>
<evidence type="ECO:0000313" key="7">
    <source>
        <dbReference type="RefSeq" id="XP_013394269.1"/>
    </source>
</evidence>
<gene>
    <name evidence="6 7 8" type="primary">LOC106161790</name>
</gene>
<feature type="compositionally biased region" description="Polar residues" evidence="2">
    <location>
        <begin position="33"/>
        <end position="44"/>
    </location>
</feature>
<feature type="compositionally biased region" description="Basic and acidic residues" evidence="2">
    <location>
        <begin position="49"/>
        <end position="60"/>
    </location>
</feature>
<dbReference type="SUPFAM" id="SSF117892">
    <property type="entry name" value="Band 7/SPFH domain"/>
    <property type="match status" value="1"/>
</dbReference>
<evidence type="ECO:0000256" key="3">
    <source>
        <dbReference type="SAM" id="Phobius"/>
    </source>
</evidence>
<dbReference type="Pfam" id="PF02036">
    <property type="entry name" value="SCP2"/>
    <property type="match status" value="1"/>
</dbReference>
<dbReference type="InterPro" id="IPR001972">
    <property type="entry name" value="Stomatin_HflK_fam"/>
</dbReference>
<evidence type="ECO:0000256" key="2">
    <source>
        <dbReference type="SAM" id="MobiDB-lite"/>
    </source>
</evidence>
<evidence type="ECO:0000313" key="5">
    <source>
        <dbReference type="Proteomes" id="UP000085678"/>
    </source>
</evidence>
<dbReference type="GeneID" id="106161790"/>
<comment type="similarity">
    <text evidence="1">Belongs to the band 7/mec-2 family.</text>
</comment>
<evidence type="ECO:0000256" key="1">
    <source>
        <dbReference type="ARBA" id="ARBA00008164"/>
    </source>
</evidence>
<accession>A0A1S3I7U5</accession>
<dbReference type="Gene3D" id="3.30.479.30">
    <property type="entry name" value="Band 7 domain"/>
    <property type="match status" value="1"/>
</dbReference>
<organism evidence="5 6">
    <name type="scientific">Lingula anatina</name>
    <name type="common">Brachiopod</name>
    <name type="synonym">Lingula unguis</name>
    <dbReference type="NCBI Taxonomy" id="7574"/>
    <lineage>
        <taxon>Eukaryota</taxon>
        <taxon>Metazoa</taxon>
        <taxon>Spiralia</taxon>
        <taxon>Lophotrochozoa</taxon>
        <taxon>Brachiopoda</taxon>
        <taxon>Linguliformea</taxon>
        <taxon>Lingulata</taxon>
        <taxon>Lingulida</taxon>
        <taxon>Linguloidea</taxon>
        <taxon>Lingulidae</taxon>
        <taxon>Lingula</taxon>
    </lineage>
</organism>
<sequence>MTAKYTRIPMSENEGLKIDFSSAFQYGGMPGQHATSSNGGSSRYFSYEGNDRDHNRREPDDVAGPTTLTRCYSNFVEVLCYILVCITIPVSGWFVFKVCKQFERVVIFRLGRRRGVKGPGVTMVLPCLDRYTVVDMRTKAFSVPPIQVFTSDNGVIETGADVHYRVTDPVHFVTSVQDPNHALRELTKTSLRNQLTKLELTDIQNTKISICTATQADVNKTCSLWGLEVGRIEMSAVKIISMPEPANPLNKLLGGSIGSGLPAGIMGAFQQIAAHASSTGPVQASPTVPSIPAPSPVASASTRTLTTPQDIIEAVRPLLSEGLVRNFGTVYEFILKIDEDAKDFFFLDLKTGNGSVGKGKPPSGPADVTFTLDQDTLHSLMTGRMGAMQAYITGQLSVTGDTNAAMKLEVLIDKLKL</sequence>
<dbReference type="InterPro" id="IPR036013">
    <property type="entry name" value="Band_7/SPFH_dom_sf"/>
</dbReference>
<dbReference type="Gene3D" id="3.30.1050.10">
    <property type="entry name" value="SCP2 sterol-binding domain"/>
    <property type="match status" value="1"/>
</dbReference>
<dbReference type="SMART" id="SM00244">
    <property type="entry name" value="PHB"/>
    <property type="match status" value="1"/>
</dbReference>
<dbReference type="SUPFAM" id="SSF55718">
    <property type="entry name" value="SCP-like"/>
    <property type="match status" value="1"/>
</dbReference>
<proteinExistence type="inferred from homology"/>
<dbReference type="InterPro" id="IPR001107">
    <property type="entry name" value="Band_7"/>
</dbReference>
<evidence type="ECO:0000259" key="4">
    <source>
        <dbReference type="SMART" id="SM00244"/>
    </source>
</evidence>
<dbReference type="RefSeq" id="XP_013394268.1">
    <property type="nucleotide sequence ID" value="XM_013538814.1"/>
</dbReference>
<keyword evidence="5" id="KW-1185">Reference proteome</keyword>
<feature type="transmembrane region" description="Helical" evidence="3">
    <location>
        <begin position="78"/>
        <end position="96"/>
    </location>
</feature>
<dbReference type="InterPro" id="IPR043202">
    <property type="entry name" value="Band-7_stomatin-like"/>
</dbReference>
<dbReference type="AlphaFoldDB" id="A0A1S3I7U5"/>
<evidence type="ECO:0000313" key="6">
    <source>
        <dbReference type="RefSeq" id="XP_013394268.1"/>
    </source>
</evidence>
<feature type="region of interest" description="Disordered" evidence="2">
    <location>
        <begin position="31"/>
        <end position="61"/>
    </location>
</feature>
<keyword evidence="3" id="KW-0812">Transmembrane</keyword>
<dbReference type="PRINTS" id="PR00721">
    <property type="entry name" value="STOMATIN"/>
</dbReference>
<dbReference type="Proteomes" id="UP000085678">
    <property type="component" value="Unplaced"/>
</dbReference>
<evidence type="ECO:0000313" key="8">
    <source>
        <dbReference type="RefSeq" id="XP_013394271.1"/>
    </source>
</evidence>
<dbReference type="OrthoDB" id="3592703at2759"/>
<dbReference type="PANTHER" id="PTHR10264">
    <property type="entry name" value="BAND 7 PROTEIN-RELATED"/>
    <property type="match status" value="1"/>
</dbReference>
<feature type="domain" description="Band 7" evidence="4">
    <location>
        <begin position="94"/>
        <end position="247"/>
    </location>
</feature>
<dbReference type="Pfam" id="PF01145">
    <property type="entry name" value="Band_7"/>
    <property type="match status" value="1"/>
</dbReference>
<keyword evidence="3" id="KW-0472">Membrane</keyword>
<dbReference type="PANTHER" id="PTHR10264:SF130">
    <property type="entry name" value="STOMATIN-LIKE PROTEIN 1"/>
    <property type="match status" value="1"/>
</dbReference>
<dbReference type="InterPro" id="IPR003033">
    <property type="entry name" value="SCP2_sterol-bd_dom"/>
</dbReference>
<dbReference type="InterPro" id="IPR036527">
    <property type="entry name" value="SCP2_sterol-bd_dom_sf"/>
</dbReference>
<name>A0A1S3I7U5_LINAN</name>
<dbReference type="FunFam" id="3.30.479.30:FF:000004">
    <property type="entry name" value="Putative membrane protease family, stomatin"/>
    <property type="match status" value="1"/>
</dbReference>
<keyword evidence="3" id="KW-1133">Transmembrane helix</keyword>
<feature type="region of interest" description="Disordered" evidence="2">
    <location>
        <begin position="280"/>
        <end position="302"/>
    </location>
</feature>